<reference evidence="8" key="2">
    <citation type="journal article" date="2018" name="Plant J.">
        <title>The Sorghum bicolor reference genome: improved assembly, gene annotations, a transcriptome atlas, and signatures of genome organization.</title>
        <authorList>
            <person name="McCormick R.F."/>
            <person name="Truong S.K."/>
            <person name="Sreedasyam A."/>
            <person name="Jenkins J."/>
            <person name="Shu S."/>
            <person name="Sims D."/>
            <person name="Kennedy M."/>
            <person name="Amirebrahimi M."/>
            <person name="Weers B.D."/>
            <person name="McKinley B."/>
            <person name="Mattison A."/>
            <person name="Morishige D.T."/>
            <person name="Grimwood J."/>
            <person name="Schmutz J."/>
            <person name="Mullet J.E."/>
        </authorList>
    </citation>
    <scope>NUCLEOTIDE SEQUENCE [LARGE SCALE GENOMIC DNA]</scope>
    <source>
        <strain evidence="8">cv. BTx623</strain>
    </source>
</reference>
<feature type="region of interest" description="Disordered" evidence="5">
    <location>
        <begin position="257"/>
        <end position="279"/>
    </location>
</feature>
<dbReference type="GO" id="GO:0008234">
    <property type="term" value="F:cysteine-type peptidase activity"/>
    <property type="evidence" value="ECO:0007669"/>
    <property type="project" value="UniProtKB-KW"/>
</dbReference>
<dbReference type="InterPro" id="IPR036041">
    <property type="entry name" value="Ribosome-inact_prot_sf"/>
</dbReference>
<dbReference type="InterPro" id="IPR044613">
    <property type="entry name" value="Nep1/2-like"/>
</dbReference>
<dbReference type="Gramene" id="KXG33691">
    <property type="protein sequence ID" value="KXG33691"/>
    <property type="gene ID" value="SORBI_3003G354700"/>
</dbReference>
<dbReference type="GO" id="GO:0030598">
    <property type="term" value="F:rRNA N-glycosylase activity"/>
    <property type="evidence" value="ECO:0007669"/>
    <property type="project" value="InterPro"/>
</dbReference>
<protein>
    <recommendedName>
        <fullName evidence="6">Ubiquitin-like protease family profile domain-containing protein</fullName>
    </recommendedName>
</protein>
<accession>A0A1B6Q708</accession>
<dbReference type="PANTHER" id="PTHR46468">
    <property type="entry name" value="SENTRIN-SPECIFIC PROTEASE 8"/>
    <property type="match status" value="1"/>
</dbReference>
<evidence type="ECO:0000256" key="5">
    <source>
        <dbReference type="SAM" id="MobiDB-lite"/>
    </source>
</evidence>
<dbReference type="PROSITE" id="PS50600">
    <property type="entry name" value="ULP_PROTEASE"/>
    <property type="match status" value="1"/>
</dbReference>
<feature type="domain" description="Ubiquitin-like protease family profile" evidence="6">
    <location>
        <begin position="290"/>
        <end position="450"/>
    </location>
</feature>
<dbReference type="EMBL" id="CM000762">
    <property type="protein sequence ID" value="KXG33691.1"/>
    <property type="molecule type" value="Genomic_DNA"/>
</dbReference>
<dbReference type="AlphaFoldDB" id="A0A1B6Q708"/>
<dbReference type="InParanoid" id="A0A1B6Q708"/>
<comment type="similarity">
    <text evidence="1">Belongs to the peptidase C48 family.</text>
</comment>
<keyword evidence="3" id="KW-0378">Hydrolase</keyword>
<dbReference type="GO" id="GO:0017148">
    <property type="term" value="P:negative regulation of translation"/>
    <property type="evidence" value="ECO:0007669"/>
    <property type="project" value="InterPro"/>
</dbReference>
<dbReference type="SUPFAM" id="SSF54001">
    <property type="entry name" value="Cysteine proteinases"/>
    <property type="match status" value="1"/>
</dbReference>
<dbReference type="PANTHER" id="PTHR46468:SF1">
    <property type="entry name" value="SENTRIN-SPECIFIC PROTEASE 8"/>
    <property type="match status" value="1"/>
</dbReference>
<organism evidence="7 8">
    <name type="scientific">Sorghum bicolor</name>
    <name type="common">Sorghum</name>
    <name type="synonym">Sorghum vulgare</name>
    <dbReference type="NCBI Taxonomy" id="4558"/>
    <lineage>
        <taxon>Eukaryota</taxon>
        <taxon>Viridiplantae</taxon>
        <taxon>Streptophyta</taxon>
        <taxon>Embryophyta</taxon>
        <taxon>Tracheophyta</taxon>
        <taxon>Spermatophyta</taxon>
        <taxon>Magnoliopsida</taxon>
        <taxon>Liliopsida</taxon>
        <taxon>Poales</taxon>
        <taxon>Poaceae</taxon>
        <taxon>PACMAD clade</taxon>
        <taxon>Panicoideae</taxon>
        <taxon>Andropogonodae</taxon>
        <taxon>Andropogoneae</taxon>
        <taxon>Sorghinae</taxon>
        <taxon>Sorghum</taxon>
    </lineage>
</organism>
<name>A0A1B6Q708_SORBI</name>
<dbReference type="Proteomes" id="UP000000768">
    <property type="component" value="Chromosome 3"/>
</dbReference>
<dbReference type="InterPro" id="IPR003653">
    <property type="entry name" value="Peptidase_C48_C"/>
</dbReference>
<keyword evidence="4" id="KW-0788">Thiol protease</keyword>
<dbReference type="GO" id="GO:0006508">
    <property type="term" value="P:proteolysis"/>
    <property type="evidence" value="ECO:0007669"/>
    <property type="project" value="UniProtKB-KW"/>
</dbReference>
<sequence length="511" mass="57754">MNDDIEIGYNCLDDICDVLSKYSVENAMQCTNERRKVLRCACFMLSEAQRLGEVQVLIKELLATCRRISIPHLVKKIRSWKFLSSRTLQHVCGDDTALKEIEYLVPGLYNPQKKTYEMWRLVGRKKEQESEECRFGRRIGKELLILCFEQWYAIGVIMKQEAAAGKVKPKHLKEKPKHRVLEDFCALVPPLPPKDKASAEQFLISTEVKPKHLKEKSSHKVLKDSCAPVPPLPMKDKASAEIVLISEERLNLKVHGTPKDTLKHNQPSASCDDAPRASPSDKIVVRHGGISLYESDLDTLRGPWWLTDAVIEFTFAKLSSSITNIEDVLLLPYSITGVMNASSTNVAQLENNLRLRSRSLVLMVVTDSKDPSIADSGSHWSLLVLDNTRNRFVHHDSMGFANLEAAEHLANMIREGLPDVQDAQFINAATPQQRNCHDCGIYVMAVAEVICRWWSRNRAGVDATDWVDMVLRECKDPDKVEAMRTKLLRQIESYKTKDKSNHRAVGSAPLG</sequence>
<evidence type="ECO:0000256" key="4">
    <source>
        <dbReference type="ARBA" id="ARBA00022807"/>
    </source>
</evidence>
<evidence type="ECO:0000256" key="3">
    <source>
        <dbReference type="ARBA" id="ARBA00022801"/>
    </source>
</evidence>
<evidence type="ECO:0000313" key="8">
    <source>
        <dbReference type="Proteomes" id="UP000000768"/>
    </source>
</evidence>
<dbReference type="STRING" id="4558.A0A1B6Q708"/>
<dbReference type="Pfam" id="PF02902">
    <property type="entry name" value="Peptidase_C48"/>
    <property type="match status" value="1"/>
</dbReference>
<gene>
    <name evidence="7" type="ORF">SORBI_3003G354700</name>
</gene>
<evidence type="ECO:0000256" key="2">
    <source>
        <dbReference type="ARBA" id="ARBA00022670"/>
    </source>
</evidence>
<dbReference type="GO" id="GO:0019784">
    <property type="term" value="F:deNEDDylase activity"/>
    <property type="evidence" value="ECO:0000318"/>
    <property type="project" value="GO_Central"/>
</dbReference>
<evidence type="ECO:0000259" key="6">
    <source>
        <dbReference type="PROSITE" id="PS50600"/>
    </source>
</evidence>
<dbReference type="Gene3D" id="3.40.395.10">
    <property type="entry name" value="Adenoviral Proteinase, Chain A"/>
    <property type="match status" value="1"/>
</dbReference>
<keyword evidence="2" id="KW-0645">Protease</keyword>
<reference evidence="7 8" key="1">
    <citation type="journal article" date="2009" name="Nature">
        <title>The Sorghum bicolor genome and the diversification of grasses.</title>
        <authorList>
            <person name="Paterson A.H."/>
            <person name="Bowers J.E."/>
            <person name="Bruggmann R."/>
            <person name="Dubchak I."/>
            <person name="Grimwood J."/>
            <person name="Gundlach H."/>
            <person name="Haberer G."/>
            <person name="Hellsten U."/>
            <person name="Mitros T."/>
            <person name="Poliakov A."/>
            <person name="Schmutz J."/>
            <person name="Spannagl M."/>
            <person name="Tang H."/>
            <person name="Wang X."/>
            <person name="Wicker T."/>
            <person name="Bharti A.K."/>
            <person name="Chapman J."/>
            <person name="Feltus F.A."/>
            <person name="Gowik U."/>
            <person name="Grigoriev I.V."/>
            <person name="Lyons E."/>
            <person name="Maher C.A."/>
            <person name="Martis M."/>
            <person name="Narechania A."/>
            <person name="Otillar R.P."/>
            <person name="Penning B.W."/>
            <person name="Salamov A.A."/>
            <person name="Wang Y."/>
            <person name="Zhang L."/>
            <person name="Carpita N.C."/>
            <person name="Freeling M."/>
            <person name="Gingle A.R."/>
            <person name="Hash C.T."/>
            <person name="Keller B."/>
            <person name="Klein P."/>
            <person name="Kresovich S."/>
            <person name="McCann M.C."/>
            <person name="Ming R."/>
            <person name="Peterson D.G."/>
            <person name="Mehboob-ur-Rahman"/>
            <person name="Ware D."/>
            <person name="Westhoff P."/>
            <person name="Mayer K.F."/>
            <person name="Messing J."/>
            <person name="Rokhsar D.S."/>
        </authorList>
    </citation>
    <scope>NUCLEOTIDE SEQUENCE [LARGE SCALE GENOMIC DNA]</scope>
    <source>
        <strain evidence="8">cv. BTx623</strain>
    </source>
</reference>
<evidence type="ECO:0000256" key="1">
    <source>
        <dbReference type="ARBA" id="ARBA00005234"/>
    </source>
</evidence>
<evidence type="ECO:0000313" key="7">
    <source>
        <dbReference type="EMBL" id="KXG33691.1"/>
    </source>
</evidence>
<proteinExistence type="inferred from homology"/>
<dbReference type="SUPFAM" id="SSF56371">
    <property type="entry name" value="Ribosome inactivating proteins (RIP)"/>
    <property type="match status" value="1"/>
</dbReference>
<dbReference type="GO" id="GO:0000338">
    <property type="term" value="P:protein deneddylation"/>
    <property type="evidence" value="ECO:0000318"/>
    <property type="project" value="GO_Central"/>
</dbReference>
<dbReference type="InterPro" id="IPR038765">
    <property type="entry name" value="Papain-like_cys_pep_sf"/>
</dbReference>
<keyword evidence="8" id="KW-1185">Reference proteome</keyword>